<keyword evidence="3" id="KW-1185">Reference proteome</keyword>
<evidence type="ECO:0000313" key="3">
    <source>
        <dbReference type="Proteomes" id="UP000663880"/>
    </source>
</evidence>
<protein>
    <submittedName>
        <fullName evidence="2">Uncharacterized protein</fullName>
    </submittedName>
</protein>
<evidence type="ECO:0000256" key="1">
    <source>
        <dbReference type="SAM" id="MobiDB-lite"/>
    </source>
</evidence>
<feature type="compositionally biased region" description="Basic and acidic residues" evidence="1">
    <location>
        <begin position="77"/>
        <end position="86"/>
    </location>
</feature>
<reference evidence="2" key="1">
    <citation type="submission" date="2021-02" db="EMBL/GenBank/DDBJ databases">
        <authorList>
            <person name="Steward A R."/>
        </authorList>
    </citation>
    <scope>NUCLEOTIDE SEQUENCE</scope>
</reference>
<name>A0A821NS29_9NEOP</name>
<comment type="caution">
    <text evidence="2">The sequence shown here is derived from an EMBL/GenBank/DDBJ whole genome shotgun (WGS) entry which is preliminary data.</text>
</comment>
<organism evidence="2 3">
    <name type="scientific">Pieris macdunnoughi</name>
    <dbReference type="NCBI Taxonomy" id="345717"/>
    <lineage>
        <taxon>Eukaryota</taxon>
        <taxon>Metazoa</taxon>
        <taxon>Ecdysozoa</taxon>
        <taxon>Arthropoda</taxon>
        <taxon>Hexapoda</taxon>
        <taxon>Insecta</taxon>
        <taxon>Pterygota</taxon>
        <taxon>Neoptera</taxon>
        <taxon>Endopterygota</taxon>
        <taxon>Lepidoptera</taxon>
        <taxon>Glossata</taxon>
        <taxon>Ditrysia</taxon>
        <taxon>Papilionoidea</taxon>
        <taxon>Pieridae</taxon>
        <taxon>Pierinae</taxon>
        <taxon>Pieris</taxon>
    </lineage>
</organism>
<proteinExistence type="predicted"/>
<feature type="compositionally biased region" description="Basic residues" evidence="1">
    <location>
        <begin position="159"/>
        <end position="171"/>
    </location>
</feature>
<feature type="region of interest" description="Disordered" evidence="1">
    <location>
        <begin position="229"/>
        <end position="259"/>
    </location>
</feature>
<gene>
    <name evidence="2" type="ORF">PMACD_LOCUS3039</name>
</gene>
<accession>A0A821NS29</accession>
<dbReference type="EMBL" id="CAJOBZ010000005">
    <property type="protein sequence ID" value="CAF4793729.1"/>
    <property type="molecule type" value="Genomic_DNA"/>
</dbReference>
<dbReference type="OrthoDB" id="7485473at2759"/>
<feature type="region of interest" description="Disordered" evidence="1">
    <location>
        <begin position="77"/>
        <end position="174"/>
    </location>
</feature>
<feature type="compositionally biased region" description="Polar residues" evidence="1">
    <location>
        <begin position="109"/>
        <end position="122"/>
    </location>
</feature>
<evidence type="ECO:0000313" key="2">
    <source>
        <dbReference type="EMBL" id="CAF4793729.1"/>
    </source>
</evidence>
<sequence length="317" mass="36222">MAQVVGKKLVVGKDNVTRTTKILDVTDKNSKARSKSKIPKTVRYELENALVNLCDVWFDEIKPHLVRNKIKLHIHQDAAGDDEPKQLPRGAPGSSHLDPGESHLRQRKSASSAVCYPTQQAASKVHCRKPPQDPLLTPRHRLLALPPIQQPKHSEGNSKRRTRRRRKVRKHTQSETRLRIPRLCNNFGLESKSNQVYQEPTRYQKNITNVQTNKTKMKTKYTQTECRGSLDAATMPKSPKPLQRPRAQKLQPNKNKSRTMESPFFKTDLVDIICSKHEDNLEVLFKSPNKSEVSSVLNLVPNSSKKCAKKKMIKPWK</sequence>
<dbReference type="Proteomes" id="UP000663880">
    <property type="component" value="Unassembled WGS sequence"/>
</dbReference>
<dbReference type="AlphaFoldDB" id="A0A821NS29"/>